<dbReference type="PANTHER" id="PTHR43792">
    <property type="entry name" value="GNAT FAMILY, PUTATIVE (AFU_ORTHOLOGUE AFUA_3G00765)-RELATED-RELATED"/>
    <property type="match status" value="1"/>
</dbReference>
<dbReference type="EMBL" id="CP098609">
    <property type="protein sequence ID" value="USC48784.1"/>
    <property type="molecule type" value="Genomic_DNA"/>
</dbReference>
<dbReference type="Pfam" id="PF13302">
    <property type="entry name" value="Acetyltransf_3"/>
    <property type="match status" value="1"/>
</dbReference>
<sequence length="176" mass="19521">MSELGSGTWPPAPIKTERLVLRESEPRDRAAVIELFSSPEVGTFIGGARPRDDLERAVPETPGRRPGFFVIERDGAMIGMVTLDRREERPGRARPEAGLTELGYLFLPQAWGHGYAAEACTAILDWFAGTLPGTPVVLTTQSANDRAMRLAEKLGFTEVERFEEFGAEQWFGEWTP</sequence>
<organism evidence="2 3">
    <name type="scientific">Streptomyces filamentosus</name>
    <name type="common">Streptomyces roseosporus</name>
    <dbReference type="NCBI Taxonomy" id="67294"/>
    <lineage>
        <taxon>Bacteria</taxon>
        <taxon>Bacillati</taxon>
        <taxon>Actinomycetota</taxon>
        <taxon>Actinomycetes</taxon>
        <taxon>Kitasatosporales</taxon>
        <taxon>Streptomycetaceae</taxon>
        <taxon>Streptomyces</taxon>
    </lineage>
</organism>
<dbReference type="InterPro" id="IPR051531">
    <property type="entry name" value="N-acetyltransferase"/>
</dbReference>
<evidence type="ECO:0000313" key="3">
    <source>
        <dbReference type="Proteomes" id="UP001056079"/>
    </source>
</evidence>
<proteinExistence type="predicted"/>
<protein>
    <submittedName>
        <fullName evidence="2">GNAT family N-acetyltransferase</fullName>
    </submittedName>
</protein>
<accession>A0ABY4UWY0</accession>
<keyword evidence="3" id="KW-1185">Reference proteome</keyword>
<name>A0ABY4UWY0_STRFL</name>
<dbReference type="InterPro" id="IPR016181">
    <property type="entry name" value="Acyl_CoA_acyltransferase"/>
</dbReference>
<dbReference type="InterPro" id="IPR000182">
    <property type="entry name" value="GNAT_dom"/>
</dbReference>
<feature type="domain" description="N-acetyltransferase" evidence="1">
    <location>
        <begin position="19"/>
        <end position="176"/>
    </location>
</feature>
<dbReference type="RefSeq" id="WP_010071223.1">
    <property type="nucleotide sequence ID" value="NZ_CP098609.1"/>
</dbReference>
<dbReference type="PANTHER" id="PTHR43792:SF1">
    <property type="entry name" value="N-ACETYLTRANSFERASE DOMAIN-CONTAINING PROTEIN"/>
    <property type="match status" value="1"/>
</dbReference>
<evidence type="ECO:0000313" key="2">
    <source>
        <dbReference type="EMBL" id="USC48784.1"/>
    </source>
</evidence>
<dbReference type="PROSITE" id="PS51186">
    <property type="entry name" value="GNAT"/>
    <property type="match status" value="1"/>
</dbReference>
<evidence type="ECO:0000259" key="1">
    <source>
        <dbReference type="PROSITE" id="PS51186"/>
    </source>
</evidence>
<reference evidence="2" key="1">
    <citation type="submission" date="2021-08" db="EMBL/GenBank/DDBJ databases">
        <title>DNA methylation of m4C regulates biosynthesis of daptomycin in Streptomyces roseosporus L30.</title>
        <authorList>
            <person name="Fang J.-L."/>
        </authorList>
    </citation>
    <scope>NUCLEOTIDE SEQUENCE</scope>
    <source>
        <strain evidence="2">L30</strain>
    </source>
</reference>
<dbReference type="SUPFAM" id="SSF55729">
    <property type="entry name" value="Acyl-CoA N-acyltransferases (Nat)"/>
    <property type="match status" value="1"/>
</dbReference>
<dbReference type="CDD" id="cd04301">
    <property type="entry name" value="NAT_SF"/>
    <property type="match status" value="1"/>
</dbReference>
<dbReference type="Gene3D" id="3.40.630.30">
    <property type="match status" value="1"/>
</dbReference>
<dbReference type="Proteomes" id="UP001056079">
    <property type="component" value="Chromosome"/>
</dbReference>
<gene>
    <name evidence="2" type="ORF">K7395_19660</name>
</gene>